<protein>
    <submittedName>
        <fullName evidence="2">Uncharacterized protein</fullName>
    </submittedName>
</protein>
<evidence type="ECO:0000313" key="3">
    <source>
        <dbReference type="Proteomes" id="UP000756387"/>
    </source>
</evidence>
<keyword evidence="3" id="KW-1185">Reference proteome</keyword>
<name>A0ABR9RSS0_9ACTN</name>
<reference evidence="2 3" key="1">
    <citation type="submission" date="2020-10" db="EMBL/GenBank/DDBJ databases">
        <title>Nocardioides sp. isolated from sludge.</title>
        <authorList>
            <person name="Zhang X."/>
        </authorList>
    </citation>
    <scope>NUCLEOTIDE SEQUENCE [LARGE SCALE GENOMIC DNA]</scope>
    <source>
        <strain evidence="2 3">Y6</strain>
    </source>
</reference>
<comment type="caution">
    <text evidence="2">The sequence shown here is derived from an EMBL/GenBank/DDBJ whole genome shotgun (WGS) entry which is preliminary data.</text>
</comment>
<dbReference type="EMBL" id="JADCSA010000006">
    <property type="protein sequence ID" value="MBE7324606.1"/>
    <property type="molecule type" value="Genomic_DNA"/>
</dbReference>
<feature type="region of interest" description="Disordered" evidence="1">
    <location>
        <begin position="99"/>
        <end position="135"/>
    </location>
</feature>
<sequence>MGEHERNGLAEGGIEGVGPVGEVVDGQGFARDFRALLAARRSSLRGLSLHLTERGVHVSTPLLAAWRSGTAAPAGVDHLTAVRVLEEVLTAPAGHLSRWVDPTATPRRLGEQRQPASSSPVVTDLAADRAPGPDGDLLAVEEVGGSRDARAAAAVDRARTALGLERTGQLVERSVDLVLELDARGVERRITQRTEWVAQVDGVDTFPAVLITASPSRSRARVEPVSGCRLGPTYSDLADGVFAAALVLPVPLRAQESVTTVHRTHLPEDVAPDTVYEHRLLHRAERISVAVVFDPEHAPSTWQGFSRDDVEERAGEVVPQGGVARVARDDFGPGVVGLRWTW</sequence>
<dbReference type="RefSeq" id="WP_193637931.1">
    <property type="nucleotide sequence ID" value="NZ_JADCSA010000006.1"/>
</dbReference>
<evidence type="ECO:0000256" key="1">
    <source>
        <dbReference type="SAM" id="MobiDB-lite"/>
    </source>
</evidence>
<dbReference type="Proteomes" id="UP000756387">
    <property type="component" value="Unassembled WGS sequence"/>
</dbReference>
<gene>
    <name evidence="2" type="ORF">IEQ44_08070</name>
</gene>
<accession>A0ABR9RSS0</accession>
<organism evidence="2 3">
    <name type="scientific">Nocardioides malaquae</name>
    <dbReference type="NCBI Taxonomy" id="2773426"/>
    <lineage>
        <taxon>Bacteria</taxon>
        <taxon>Bacillati</taxon>
        <taxon>Actinomycetota</taxon>
        <taxon>Actinomycetes</taxon>
        <taxon>Propionibacteriales</taxon>
        <taxon>Nocardioidaceae</taxon>
        <taxon>Nocardioides</taxon>
    </lineage>
</organism>
<proteinExistence type="predicted"/>
<evidence type="ECO:0000313" key="2">
    <source>
        <dbReference type="EMBL" id="MBE7324606.1"/>
    </source>
</evidence>